<keyword evidence="5 7" id="KW-1133">Transmembrane helix</keyword>
<keyword evidence="7" id="KW-0813">Transport</keyword>
<gene>
    <name evidence="10" type="ORF">KCN53_07935</name>
</gene>
<dbReference type="Pfam" id="PF05552">
    <property type="entry name" value="MS_channel_1st_1"/>
    <property type="match status" value="1"/>
</dbReference>
<evidence type="ECO:0000256" key="1">
    <source>
        <dbReference type="ARBA" id="ARBA00004651"/>
    </source>
</evidence>
<evidence type="ECO:0000256" key="6">
    <source>
        <dbReference type="ARBA" id="ARBA00023136"/>
    </source>
</evidence>
<dbReference type="EMBL" id="JAGSGB010000002">
    <property type="protein sequence ID" value="MBZ6378564.1"/>
    <property type="molecule type" value="Genomic_DNA"/>
</dbReference>
<reference evidence="10 11" key="1">
    <citation type="submission" date="2021-04" db="EMBL/GenBank/DDBJ databases">
        <authorList>
            <person name="Pira H."/>
            <person name="Risdian C."/>
            <person name="Wink J."/>
        </authorList>
    </citation>
    <scope>NUCLEOTIDE SEQUENCE [LARGE SCALE GENOMIC DNA]</scope>
    <source>
        <strain evidence="10 11">DSM 107782</strain>
    </source>
</reference>
<dbReference type="Gene3D" id="1.10.287.1260">
    <property type="match status" value="1"/>
</dbReference>
<keyword evidence="11" id="KW-1185">Reference proteome</keyword>
<organism evidence="10 11">
    <name type="scientific">Pacificimonas aurantium</name>
    <dbReference type="NCBI Taxonomy" id="1250540"/>
    <lineage>
        <taxon>Bacteria</taxon>
        <taxon>Pseudomonadati</taxon>
        <taxon>Pseudomonadota</taxon>
        <taxon>Alphaproteobacteria</taxon>
        <taxon>Sphingomonadales</taxon>
        <taxon>Sphingosinicellaceae</taxon>
        <taxon>Pacificimonas</taxon>
    </lineage>
</organism>
<dbReference type="Gene3D" id="2.30.30.60">
    <property type="match status" value="1"/>
</dbReference>
<accession>A0ABS7WJJ3</accession>
<dbReference type="InterPro" id="IPR011014">
    <property type="entry name" value="MscS_channel_TM-2"/>
</dbReference>
<comment type="similarity">
    <text evidence="2 7">Belongs to the MscS (TC 1.A.23) family.</text>
</comment>
<keyword evidence="7" id="KW-0997">Cell inner membrane</keyword>
<keyword evidence="6 7" id="KW-0472">Membrane</keyword>
<evidence type="ECO:0000259" key="9">
    <source>
        <dbReference type="Pfam" id="PF00924"/>
    </source>
</evidence>
<feature type="region of interest" description="Disordered" evidence="8">
    <location>
        <begin position="297"/>
        <end position="343"/>
    </location>
</feature>
<dbReference type="SUPFAM" id="SSF82689">
    <property type="entry name" value="Mechanosensitive channel protein MscS (YggB), C-terminal domain"/>
    <property type="match status" value="1"/>
</dbReference>
<evidence type="ECO:0000256" key="5">
    <source>
        <dbReference type="ARBA" id="ARBA00022989"/>
    </source>
</evidence>
<comment type="subcellular location">
    <subcellularLocation>
        <location evidence="7">Cell inner membrane</location>
        <topology evidence="7">Multi-pass membrane protein</topology>
    </subcellularLocation>
    <subcellularLocation>
        <location evidence="1">Cell membrane</location>
        <topology evidence="1">Multi-pass membrane protein</topology>
    </subcellularLocation>
</comment>
<evidence type="ECO:0000256" key="7">
    <source>
        <dbReference type="RuleBase" id="RU369025"/>
    </source>
</evidence>
<feature type="transmembrane region" description="Helical" evidence="7">
    <location>
        <begin position="112"/>
        <end position="138"/>
    </location>
</feature>
<keyword evidence="7" id="KW-0407">Ion channel</keyword>
<evidence type="ECO:0000256" key="8">
    <source>
        <dbReference type="SAM" id="MobiDB-lite"/>
    </source>
</evidence>
<keyword evidence="7" id="KW-0406">Ion transport</keyword>
<dbReference type="Pfam" id="PF00924">
    <property type="entry name" value="MS_channel_2nd"/>
    <property type="match status" value="1"/>
</dbReference>
<evidence type="ECO:0000256" key="4">
    <source>
        <dbReference type="ARBA" id="ARBA00022692"/>
    </source>
</evidence>
<keyword evidence="4 7" id="KW-0812">Transmembrane</keyword>
<dbReference type="PANTHER" id="PTHR30221">
    <property type="entry name" value="SMALL-CONDUCTANCE MECHANOSENSITIVE CHANNEL"/>
    <property type="match status" value="1"/>
</dbReference>
<feature type="transmembrane region" description="Helical" evidence="7">
    <location>
        <begin position="35"/>
        <end position="55"/>
    </location>
</feature>
<proteinExistence type="inferred from homology"/>
<dbReference type="RefSeq" id="WP_207790612.1">
    <property type="nucleotide sequence ID" value="NZ_JAGSGB010000002.1"/>
</dbReference>
<evidence type="ECO:0000256" key="2">
    <source>
        <dbReference type="ARBA" id="ARBA00008017"/>
    </source>
</evidence>
<dbReference type="InterPro" id="IPR045275">
    <property type="entry name" value="MscS_archaea/bacteria_type"/>
</dbReference>
<dbReference type="InterPro" id="IPR023408">
    <property type="entry name" value="MscS_beta-dom_sf"/>
</dbReference>
<dbReference type="InterPro" id="IPR010920">
    <property type="entry name" value="LSM_dom_sf"/>
</dbReference>
<protein>
    <recommendedName>
        <fullName evidence="7">Small-conductance mechanosensitive channel</fullName>
    </recommendedName>
</protein>
<dbReference type="SUPFAM" id="SSF50182">
    <property type="entry name" value="Sm-like ribonucleoproteins"/>
    <property type="match status" value="1"/>
</dbReference>
<name>A0ABS7WJJ3_9SPHN</name>
<comment type="caution">
    <text evidence="7">Lacks conserved residue(s) required for the propagation of feature annotation.</text>
</comment>
<feature type="transmembrane region" description="Helical" evidence="7">
    <location>
        <begin position="75"/>
        <end position="100"/>
    </location>
</feature>
<dbReference type="InterPro" id="IPR011066">
    <property type="entry name" value="MscS_channel_C_sf"/>
</dbReference>
<dbReference type="Gene3D" id="3.30.70.100">
    <property type="match status" value="1"/>
</dbReference>
<comment type="caution">
    <text evidence="10">The sequence shown here is derived from an EMBL/GenBank/DDBJ whole genome shotgun (WGS) entry which is preliminary data.</text>
</comment>
<evidence type="ECO:0000256" key="3">
    <source>
        <dbReference type="ARBA" id="ARBA00022475"/>
    </source>
</evidence>
<dbReference type="SUPFAM" id="SSF82861">
    <property type="entry name" value="Mechanosensitive channel protein MscS (YggB), transmembrane region"/>
    <property type="match status" value="1"/>
</dbReference>
<sequence length="343" mass="37437">MQDSSGALTDAAVERAVLQPAELVNDKLVAISRDFFTSLPNIIAGLVFLLIAWLLGKLVRRFIAFIATRRGRPDLGNVAGSLTQGAFMIAAILVAAAIIFPSVQPADVLATLGIGSIAIGFAFKDVLQNLLAGLLILVRRPYTVGDQIVVDGYEGTVEHIESRATMIRTYDNRRVVIPNADVYTKAVIVLTAYASRRDQYDVGIGYGDDPMLAAEVFRQAIRDVPGVQHDPLPECFPWELAESTVNLRARWWVSSTRTDVVHTRARVLAAIYRAAKDNSIDLPFPTQVMLFHDQTEDVDGDRTAQREGWPAGESPPNPAGRRRGIMLEEATVERESGKGSLAG</sequence>
<comment type="function">
    <text evidence="7">Mechanosensitive channel that participates in the regulation of osmotic pressure changes within the cell, opening in response to stretch forces in the membrane lipid bilayer, without the need for other proteins. Contributes to normal resistance to hypoosmotic shock. Forms an ion channel of 1.0 nanosiemens conductance with a slight preference for anions.</text>
</comment>
<dbReference type="PANTHER" id="PTHR30221:SF1">
    <property type="entry name" value="SMALL-CONDUCTANCE MECHANOSENSITIVE CHANNEL"/>
    <property type="match status" value="1"/>
</dbReference>
<dbReference type="Proteomes" id="UP000824621">
    <property type="component" value="Unassembled WGS sequence"/>
</dbReference>
<evidence type="ECO:0000313" key="10">
    <source>
        <dbReference type="EMBL" id="MBZ6378564.1"/>
    </source>
</evidence>
<dbReference type="InterPro" id="IPR006685">
    <property type="entry name" value="MscS_channel_2nd"/>
</dbReference>
<evidence type="ECO:0000313" key="11">
    <source>
        <dbReference type="Proteomes" id="UP000824621"/>
    </source>
</evidence>
<keyword evidence="3" id="KW-1003">Cell membrane</keyword>
<comment type="subunit">
    <text evidence="7">Homoheptamer.</text>
</comment>
<feature type="domain" description="Mechanosensitive ion channel MscS" evidence="9">
    <location>
        <begin position="125"/>
        <end position="188"/>
    </location>
</feature>
<dbReference type="InterPro" id="IPR008910">
    <property type="entry name" value="MSC_TM_helix"/>
</dbReference>